<evidence type="ECO:0000256" key="1">
    <source>
        <dbReference type="SAM" id="MobiDB-lite"/>
    </source>
</evidence>
<proteinExistence type="predicted"/>
<reference evidence="2" key="1">
    <citation type="journal article" date="2020" name="Stud. Mycol.">
        <title>101 Dothideomycetes genomes: a test case for predicting lifestyles and emergence of pathogens.</title>
        <authorList>
            <person name="Haridas S."/>
            <person name="Albert R."/>
            <person name="Binder M."/>
            <person name="Bloem J."/>
            <person name="Labutti K."/>
            <person name="Salamov A."/>
            <person name="Andreopoulos B."/>
            <person name="Baker S."/>
            <person name="Barry K."/>
            <person name="Bills G."/>
            <person name="Bluhm B."/>
            <person name="Cannon C."/>
            <person name="Castanera R."/>
            <person name="Culley D."/>
            <person name="Daum C."/>
            <person name="Ezra D."/>
            <person name="Gonzalez J."/>
            <person name="Henrissat B."/>
            <person name="Kuo A."/>
            <person name="Liang C."/>
            <person name="Lipzen A."/>
            <person name="Lutzoni F."/>
            <person name="Magnuson J."/>
            <person name="Mondo S."/>
            <person name="Nolan M."/>
            <person name="Ohm R."/>
            <person name="Pangilinan J."/>
            <person name="Park H.-J."/>
            <person name="Ramirez L."/>
            <person name="Alfaro M."/>
            <person name="Sun H."/>
            <person name="Tritt A."/>
            <person name="Yoshinaga Y."/>
            <person name="Zwiers L.-H."/>
            <person name="Turgeon B."/>
            <person name="Goodwin S."/>
            <person name="Spatafora J."/>
            <person name="Crous P."/>
            <person name="Grigoriev I."/>
        </authorList>
    </citation>
    <scope>NUCLEOTIDE SEQUENCE</scope>
    <source>
        <strain evidence="2">CBS 107.79</strain>
    </source>
</reference>
<organism evidence="2 3">
    <name type="scientific">Bimuria novae-zelandiae CBS 107.79</name>
    <dbReference type="NCBI Taxonomy" id="1447943"/>
    <lineage>
        <taxon>Eukaryota</taxon>
        <taxon>Fungi</taxon>
        <taxon>Dikarya</taxon>
        <taxon>Ascomycota</taxon>
        <taxon>Pezizomycotina</taxon>
        <taxon>Dothideomycetes</taxon>
        <taxon>Pleosporomycetidae</taxon>
        <taxon>Pleosporales</taxon>
        <taxon>Massarineae</taxon>
        <taxon>Didymosphaeriaceae</taxon>
        <taxon>Bimuria</taxon>
    </lineage>
</organism>
<evidence type="ECO:0000313" key="2">
    <source>
        <dbReference type="EMBL" id="KAF1971139.1"/>
    </source>
</evidence>
<dbReference type="EMBL" id="ML976695">
    <property type="protein sequence ID" value="KAF1971139.1"/>
    <property type="molecule type" value="Genomic_DNA"/>
</dbReference>
<feature type="compositionally biased region" description="Polar residues" evidence="1">
    <location>
        <begin position="9"/>
        <end position="21"/>
    </location>
</feature>
<dbReference type="AlphaFoldDB" id="A0A6A5V4G6"/>
<sequence length="93" mass="9971">MDAVAFSPRSPSITTTTNMDPASQAKVMSFEDLDEARAKRAAKEQASANKPKRGRKRKSDAPEGPIALSPKHDAPGLACASISTWRAPVAKMY</sequence>
<name>A0A6A5V4G6_9PLEO</name>
<feature type="region of interest" description="Disordered" evidence="1">
    <location>
        <begin position="1"/>
        <end position="73"/>
    </location>
</feature>
<gene>
    <name evidence="2" type="ORF">BU23DRAFT_556162</name>
</gene>
<protein>
    <submittedName>
        <fullName evidence="2">Uncharacterized protein</fullName>
    </submittedName>
</protein>
<accession>A0A6A5V4G6</accession>
<keyword evidence="3" id="KW-1185">Reference proteome</keyword>
<evidence type="ECO:0000313" key="3">
    <source>
        <dbReference type="Proteomes" id="UP000800036"/>
    </source>
</evidence>
<dbReference type="Proteomes" id="UP000800036">
    <property type="component" value="Unassembled WGS sequence"/>
</dbReference>